<evidence type="ECO:0000313" key="2">
    <source>
        <dbReference type="EMBL" id="KAK7523886.1"/>
    </source>
</evidence>
<protein>
    <recommendedName>
        <fullName evidence="4">Secreted protein</fullName>
    </recommendedName>
</protein>
<dbReference type="EMBL" id="JBBPHU010000001">
    <property type="protein sequence ID" value="KAK7523886.1"/>
    <property type="molecule type" value="Genomic_DNA"/>
</dbReference>
<sequence length="112" mass="12555">MRMRTRPPRLLASRRHGRLVFVVVVVVVKLWGRHNHTRDPTAPEPEAASAGAPQTQPPLTSRAPSPLQPLQPLAHHLSLLSTALRSTAYIFRWDEAAFHCGARDRTVADRRV</sequence>
<accession>A0ABR1L2L4</accession>
<name>A0ABR1L2L4_9PEZI</name>
<gene>
    <name evidence="2" type="ORF">IWZ03DRAFT_365823</name>
</gene>
<dbReference type="Proteomes" id="UP001363622">
    <property type="component" value="Unassembled WGS sequence"/>
</dbReference>
<evidence type="ECO:0000313" key="3">
    <source>
        <dbReference type="Proteomes" id="UP001363622"/>
    </source>
</evidence>
<evidence type="ECO:0000256" key="1">
    <source>
        <dbReference type="SAM" id="MobiDB-lite"/>
    </source>
</evidence>
<feature type="region of interest" description="Disordered" evidence="1">
    <location>
        <begin position="35"/>
        <end position="69"/>
    </location>
</feature>
<keyword evidence="3" id="KW-1185">Reference proteome</keyword>
<feature type="compositionally biased region" description="Low complexity" evidence="1">
    <location>
        <begin position="44"/>
        <end position="53"/>
    </location>
</feature>
<reference evidence="2 3" key="1">
    <citation type="submission" date="2024-04" db="EMBL/GenBank/DDBJ databases">
        <title>Phyllosticta paracitricarpa is synonymous to the EU quarantine fungus P. citricarpa based on phylogenomic analyses.</title>
        <authorList>
            <consortium name="Lawrence Berkeley National Laboratory"/>
            <person name="Van Ingen-Buijs V.A."/>
            <person name="Van Westerhoven A.C."/>
            <person name="Haridas S."/>
            <person name="Skiadas P."/>
            <person name="Martin F."/>
            <person name="Groenewald J.Z."/>
            <person name="Crous P.W."/>
            <person name="Seidl M.F."/>
        </authorList>
    </citation>
    <scope>NUCLEOTIDE SEQUENCE [LARGE SCALE GENOMIC DNA]</scope>
    <source>
        <strain evidence="2 3">CBS 123371</strain>
    </source>
</reference>
<evidence type="ECO:0008006" key="4">
    <source>
        <dbReference type="Google" id="ProtNLM"/>
    </source>
</evidence>
<organism evidence="2 3">
    <name type="scientific">Phyllosticta citriasiana</name>
    <dbReference type="NCBI Taxonomy" id="595635"/>
    <lineage>
        <taxon>Eukaryota</taxon>
        <taxon>Fungi</taxon>
        <taxon>Dikarya</taxon>
        <taxon>Ascomycota</taxon>
        <taxon>Pezizomycotina</taxon>
        <taxon>Dothideomycetes</taxon>
        <taxon>Dothideomycetes incertae sedis</taxon>
        <taxon>Botryosphaeriales</taxon>
        <taxon>Phyllostictaceae</taxon>
        <taxon>Phyllosticta</taxon>
    </lineage>
</organism>
<comment type="caution">
    <text evidence="2">The sequence shown here is derived from an EMBL/GenBank/DDBJ whole genome shotgun (WGS) entry which is preliminary data.</text>
</comment>
<proteinExistence type="predicted"/>